<dbReference type="GO" id="GO:0005743">
    <property type="term" value="C:mitochondrial inner membrane"/>
    <property type="evidence" value="ECO:0007669"/>
    <property type="project" value="TreeGrafter"/>
</dbReference>
<organism evidence="7 8">
    <name type="scientific">Monilinia laxa</name>
    <name type="common">Brown rot fungus</name>
    <name type="synonym">Sclerotinia laxa</name>
    <dbReference type="NCBI Taxonomy" id="61186"/>
    <lineage>
        <taxon>Eukaryota</taxon>
        <taxon>Fungi</taxon>
        <taxon>Dikarya</taxon>
        <taxon>Ascomycota</taxon>
        <taxon>Pezizomycotina</taxon>
        <taxon>Leotiomycetes</taxon>
        <taxon>Helotiales</taxon>
        <taxon>Sclerotiniaceae</taxon>
        <taxon>Monilinia</taxon>
    </lineage>
</organism>
<sequence length="535" mass="59262">MTILKGKGSKSHRWHGHPNSSIRLAVDDQESSIELRNVDNYQSDDEIKSSFRSLFAFTTKEHTLNLVLCIIFAIVSGVLKPISAIFYGNIFGSLTNYGGGVITAQETLHRVSKWCIAISVLGGAVWLFEGLFLCSWVIFGELQARSVREKMFVGMLEKDLEWFDLRKDGIGSLLIRIETQIRELQLSTSQPLGFLFFETAGATAALGTAFFYSWSLTLVIIAAFPIAGGILYLISKKMGPAIEAQKRELSQASKLTNTAITAIDTVKAFNGEDQEVWQYFLAIKRSTVYYMIQARSNAFQFGITKFVIIAIFVQGFWYGISLVDHGLDAGEVLTTFYACLSGMVAIEVILPQWLVLAKGMSAGATLKFIMDQVDRGGITKRKEESITPQSCVGDIEVNDVTFAYPSNRQQNALTKTTFFFPAGETTFIVGKSGSGKSTLGNLLLKFYEPQEGNILIDGQQIQDLGTDWLRHKITLVLQQSVIFNETVRKNVEFGKEGETNEADITNACSAASLEQVIADLPNGLDTMIDYEMRQS</sequence>
<dbReference type="PANTHER" id="PTHR43394:SF15">
    <property type="entry name" value="ALPHA-FACTOR-TRANSPORTING ATPASE"/>
    <property type="match status" value="1"/>
</dbReference>
<feature type="transmembrane region" description="Helical" evidence="5">
    <location>
        <begin position="192"/>
        <end position="212"/>
    </location>
</feature>
<keyword evidence="4 5" id="KW-0472">Membrane</keyword>
<dbReference type="GO" id="GO:0090374">
    <property type="term" value="P:oligopeptide export from mitochondrion"/>
    <property type="evidence" value="ECO:0007669"/>
    <property type="project" value="TreeGrafter"/>
</dbReference>
<evidence type="ECO:0000259" key="6">
    <source>
        <dbReference type="PROSITE" id="PS50929"/>
    </source>
</evidence>
<dbReference type="EMBL" id="VIGI01000003">
    <property type="protein sequence ID" value="KAB8302970.1"/>
    <property type="molecule type" value="Genomic_DNA"/>
</dbReference>
<dbReference type="Gene3D" id="1.20.1560.10">
    <property type="entry name" value="ABC transporter type 1, transmembrane domain"/>
    <property type="match status" value="1"/>
</dbReference>
<dbReference type="InterPro" id="IPR003439">
    <property type="entry name" value="ABC_transporter-like_ATP-bd"/>
</dbReference>
<dbReference type="PROSITE" id="PS50929">
    <property type="entry name" value="ABC_TM1F"/>
    <property type="match status" value="1"/>
</dbReference>
<dbReference type="SUPFAM" id="SSF90123">
    <property type="entry name" value="ABC transporter transmembrane region"/>
    <property type="match status" value="1"/>
</dbReference>
<dbReference type="OrthoDB" id="6500128at2759"/>
<evidence type="ECO:0000313" key="8">
    <source>
        <dbReference type="Proteomes" id="UP000326757"/>
    </source>
</evidence>
<gene>
    <name evidence="7" type="ORF">EYC80_006282</name>
</gene>
<dbReference type="InterPro" id="IPR027417">
    <property type="entry name" value="P-loop_NTPase"/>
</dbReference>
<evidence type="ECO:0000256" key="2">
    <source>
        <dbReference type="ARBA" id="ARBA00022692"/>
    </source>
</evidence>
<dbReference type="GO" id="GO:0005524">
    <property type="term" value="F:ATP binding"/>
    <property type="evidence" value="ECO:0007669"/>
    <property type="project" value="InterPro"/>
</dbReference>
<feature type="domain" description="ABC transmembrane type-1" evidence="6">
    <location>
        <begin position="67"/>
        <end position="358"/>
    </location>
</feature>
<evidence type="ECO:0000256" key="1">
    <source>
        <dbReference type="ARBA" id="ARBA00004141"/>
    </source>
</evidence>
<dbReference type="InterPro" id="IPR039421">
    <property type="entry name" value="Type_1_exporter"/>
</dbReference>
<dbReference type="InterPro" id="IPR036640">
    <property type="entry name" value="ABC1_TM_sf"/>
</dbReference>
<keyword evidence="3 5" id="KW-1133">Transmembrane helix</keyword>
<dbReference type="CDD" id="cd18577">
    <property type="entry name" value="ABC_6TM_Pgp_ABCB1_D1_like"/>
    <property type="match status" value="1"/>
</dbReference>
<reference evidence="7 8" key="1">
    <citation type="submission" date="2019-06" db="EMBL/GenBank/DDBJ databases">
        <title>Genome Sequence of the Brown Rot Fungal Pathogen Monilinia laxa.</title>
        <authorList>
            <person name="De Miccolis Angelini R.M."/>
            <person name="Landi L."/>
            <person name="Abate D."/>
            <person name="Pollastro S."/>
            <person name="Romanazzi G."/>
            <person name="Faretra F."/>
        </authorList>
    </citation>
    <scope>NUCLEOTIDE SEQUENCE [LARGE SCALE GENOMIC DNA]</scope>
    <source>
        <strain evidence="7 8">Mlax316</strain>
    </source>
</reference>
<feature type="transmembrane region" description="Helical" evidence="5">
    <location>
        <begin position="218"/>
        <end position="235"/>
    </location>
</feature>
<feature type="transmembrane region" description="Helical" evidence="5">
    <location>
        <begin position="332"/>
        <end position="350"/>
    </location>
</feature>
<keyword evidence="8" id="KW-1185">Reference proteome</keyword>
<dbReference type="PANTHER" id="PTHR43394">
    <property type="entry name" value="ATP-DEPENDENT PERMEASE MDL1, MITOCHONDRIAL"/>
    <property type="match status" value="1"/>
</dbReference>
<evidence type="ECO:0000256" key="5">
    <source>
        <dbReference type="SAM" id="Phobius"/>
    </source>
</evidence>
<protein>
    <recommendedName>
        <fullName evidence="6">ABC transmembrane type-1 domain-containing protein</fullName>
    </recommendedName>
</protein>
<evidence type="ECO:0000313" key="7">
    <source>
        <dbReference type="EMBL" id="KAB8302970.1"/>
    </source>
</evidence>
<dbReference type="Proteomes" id="UP000326757">
    <property type="component" value="Unassembled WGS sequence"/>
</dbReference>
<dbReference type="InterPro" id="IPR011527">
    <property type="entry name" value="ABC1_TM_dom"/>
</dbReference>
<dbReference type="Pfam" id="PF00664">
    <property type="entry name" value="ABC_membrane"/>
    <property type="match status" value="1"/>
</dbReference>
<proteinExistence type="predicted"/>
<dbReference type="AlphaFoldDB" id="A0A5N6KGR0"/>
<comment type="subcellular location">
    <subcellularLocation>
        <location evidence="1">Membrane</location>
        <topology evidence="1">Multi-pass membrane protein</topology>
    </subcellularLocation>
</comment>
<dbReference type="GO" id="GO:0016887">
    <property type="term" value="F:ATP hydrolysis activity"/>
    <property type="evidence" value="ECO:0007669"/>
    <property type="project" value="InterPro"/>
</dbReference>
<feature type="transmembrane region" description="Helical" evidence="5">
    <location>
        <begin position="116"/>
        <end position="139"/>
    </location>
</feature>
<keyword evidence="2 5" id="KW-0812">Transmembrane</keyword>
<dbReference type="Gene3D" id="3.40.50.300">
    <property type="entry name" value="P-loop containing nucleotide triphosphate hydrolases"/>
    <property type="match status" value="1"/>
</dbReference>
<evidence type="ECO:0000256" key="3">
    <source>
        <dbReference type="ARBA" id="ARBA00022989"/>
    </source>
</evidence>
<accession>A0A5N6KGR0</accession>
<name>A0A5N6KGR0_MONLA</name>
<feature type="transmembrane region" description="Helical" evidence="5">
    <location>
        <begin position="64"/>
        <end position="87"/>
    </location>
</feature>
<dbReference type="GO" id="GO:0015421">
    <property type="term" value="F:ABC-type oligopeptide transporter activity"/>
    <property type="evidence" value="ECO:0007669"/>
    <property type="project" value="TreeGrafter"/>
</dbReference>
<dbReference type="SUPFAM" id="SSF52540">
    <property type="entry name" value="P-loop containing nucleoside triphosphate hydrolases"/>
    <property type="match status" value="1"/>
</dbReference>
<comment type="caution">
    <text evidence="7">The sequence shown here is derived from an EMBL/GenBank/DDBJ whole genome shotgun (WGS) entry which is preliminary data.</text>
</comment>
<dbReference type="Pfam" id="PF00005">
    <property type="entry name" value="ABC_tran"/>
    <property type="match status" value="1"/>
</dbReference>
<feature type="transmembrane region" description="Helical" evidence="5">
    <location>
        <begin position="298"/>
        <end position="320"/>
    </location>
</feature>
<evidence type="ECO:0000256" key="4">
    <source>
        <dbReference type="ARBA" id="ARBA00023136"/>
    </source>
</evidence>